<keyword evidence="1" id="KW-0547">Nucleotide-binding</keyword>
<dbReference type="AlphaFoldDB" id="A0A1I0BIM1"/>
<reference evidence="2 3" key="1">
    <citation type="submission" date="2016-10" db="EMBL/GenBank/DDBJ databases">
        <authorList>
            <person name="de Groot N.N."/>
        </authorList>
    </citation>
    <scope>NUCLEOTIDE SEQUENCE [LARGE SCALE GENOMIC DNA]</scope>
    <source>
        <strain evidence="2 3">IBRC-M 10780</strain>
    </source>
</reference>
<evidence type="ECO:0000313" key="2">
    <source>
        <dbReference type="EMBL" id="SET06736.1"/>
    </source>
</evidence>
<dbReference type="SUPFAM" id="SSF53067">
    <property type="entry name" value="Actin-like ATPase domain"/>
    <property type="match status" value="1"/>
</dbReference>
<accession>A0A1I0BIM1</accession>
<dbReference type="NCBIfam" id="NF007139">
    <property type="entry name" value="PRK09585.1-3"/>
    <property type="match status" value="1"/>
</dbReference>
<dbReference type="GO" id="GO:0016301">
    <property type="term" value="F:kinase activity"/>
    <property type="evidence" value="ECO:0007669"/>
    <property type="project" value="UniProtKB-KW"/>
</dbReference>
<dbReference type="STRING" id="930131.SAMN05216389_10540"/>
<comment type="pathway">
    <text evidence="1">Amino-sugar metabolism; 1,6-anhydro-N-acetylmuramate degradation.</text>
</comment>
<feature type="binding site" evidence="1">
    <location>
        <begin position="16"/>
        <end position="23"/>
    </location>
    <ligand>
        <name>ATP</name>
        <dbReference type="ChEBI" id="CHEBI:30616"/>
    </ligand>
</feature>
<dbReference type="PANTHER" id="PTHR30605:SF0">
    <property type="entry name" value="ANHYDRO-N-ACETYLMURAMIC ACID KINASE"/>
    <property type="match status" value="1"/>
</dbReference>
<proteinExistence type="inferred from homology"/>
<keyword evidence="1" id="KW-0119">Carbohydrate metabolism</keyword>
<dbReference type="UniPathway" id="UPA00544"/>
<dbReference type="PANTHER" id="PTHR30605">
    <property type="entry name" value="ANHYDRO-N-ACETYLMURAMIC ACID KINASE"/>
    <property type="match status" value="1"/>
</dbReference>
<keyword evidence="1" id="KW-0808">Transferase</keyword>
<keyword evidence="1 2" id="KW-0418">Kinase</keyword>
<dbReference type="EMBL" id="FOHE01000005">
    <property type="protein sequence ID" value="SET06736.1"/>
    <property type="molecule type" value="Genomic_DNA"/>
</dbReference>
<dbReference type="NCBIfam" id="NF007142">
    <property type="entry name" value="PRK09585.2-1"/>
    <property type="match status" value="1"/>
</dbReference>
<dbReference type="CDD" id="cd24050">
    <property type="entry name" value="ASKHA_NBD_ANMK"/>
    <property type="match status" value="1"/>
</dbReference>
<comment type="catalytic activity">
    <reaction evidence="1">
        <text>1,6-anhydro-N-acetyl-beta-muramate + ATP + H2O = N-acetyl-D-muramate 6-phosphate + ADP + H(+)</text>
        <dbReference type="Rhea" id="RHEA:24952"/>
        <dbReference type="ChEBI" id="CHEBI:15377"/>
        <dbReference type="ChEBI" id="CHEBI:15378"/>
        <dbReference type="ChEBI" id="CHEBI:30616"/>
        <dbReference type="ChEBI" id="CHEBI:58690"/>
        <dbReference type="ChEBI" id="CHEBI:58722"/>
        <dbReference type="ChEBI" id="CHEBI:456216"/>
        <dbReference type="EC" id="2.7.1.170"/>
    </reaction>
</comment>
<evidence type="ECO:0000313" key="3">
    <source>
        <dbReference type="Proteomes" id="UP000198618"/>
    </source>
</evidence>
<dbReference type="NCBIfam" id="NF007148">
    <property type="entry name" value="PRK09585.3-2"/>
    <property type="match status" value="1"/>
</dbReference>
<dbReference type="Pfam" id="PF03702">
    <property type="entry name" value="AnmK"/>
    <property type="match status" value="1"/>
</dbReference>
<dbReference type="InterPro" id="IPR043129">
    <property type="entry name" value="ATPase_NBD"/>
</dbReference>
<dbReference type="OrthoDB" id="9763949at2"/>
<dbReference type="Gene3D" id="3.30.420.40">
    <property type="match status" value="2"/>
</dbReference>
<gene>
    <name evidence="1" type="primary">anmK</name>
    <name evidence="2" type="ORF">SAMN05216389_10540</name>
</gene>
<comment type="similarity">
    <text evidence="1">Belongs to the anhydro-N-acetylmuramic acid kinase family.</text>
</comment>
<dbReference type="RefSeq" id="WP_090868260.1">
    <property type="nucleotide sequence ID" value="NZ_FOHE01000005.1"/>
</dbReference>
<keyword evidence="3" id="KW-1185">Reference proteome</keyword>
<dbReference type="EC" id="2.7.1.170" evidence="1"/>
<dbReference type="GO" id="GO:0006040">
    <property type="term" value="P:amino sugar metabolic process"/>
    <property type="evidence" value="ECO:0007669"/>
    <property type="project" value="InterPro"/>
</dbReference>
<dbReference type="GO" id="GO:0097175">
    <property type="term" value="P:1,6-anhydro-N-acetyl-beta-muramic acid catabolic process"/>
    <property type="evidence" value="ECO:0007669"/>
    <property type="project" value="UniProtKB-UniRule"/>
</dbReference>
<name>A0A1I0BIM1_9BACI</name>
<evidence type="ECO:0000256" key="1">
    <source>
        <dbReference type="HAMAP-Rule" id="MF_01270"/>
    </source>
</evidence>
<dbReference type="InterPro" id="IPR005338">
    <property type="entry name" value="Anhydro_N_Ac-Mur_kinase"/>
</dbReference>
<dbReference type="GO" id="GO:0016773">
    <property type="term" value="F:phosphotransferase activity, alcohol group as acceptor"/>
    <property type="evidence" value="ECO:0007669"/>
    <property type="project" value="UniProtKB-UniRule"/>
</dbReference>
<comment type="function">
    <text evidence="1">Catalyzes the specific phosphorylation of 1,6-anhydro-N-acetylmuramic acid (anhMurNAc) with the simultaneous cleavage of the 1,6-anhydro ring, generating MurNAc-6-P. Is required for the utilization of anhMurNAc either imported from the medium or derived from its own cell wall murein, and thus plays a role in cell wall recycling.</text>
</comment>
<comment type="pathway">
    <text evidence="1">Cell wall biogenesis; peptidoglycan recycling.</text>
</comment>
<sequence length="391" mass="42733">MHTNQRVSYAIGLMSGTSLDGIDAAIVKMKDLNGNVSMELIHFDTISYEQEVKDEILKLCDPESSRVDNLSSMNMLLGILYADAALKVIKDVGLDPTDIDLISSHGQTIFHQPSAITIGKHLVASTLQIGDIGVIAEKTGITTVGDFRTRDIAAGGQGAPLVPYADYQLFQHESFGRVLVNIGGISNITILPKGCNENAVFAYDTGPGNMIIDFFVEKITDGKRSYDKNGDIARKGTVHQEWLSELLQHPYFAEHPPKSTGREMFGKEYASFLWGKAEELTIQHEDKVATVTELTAITLTNEIKQNIELASISEVLISGGGSKNKMLMERIDAHLPNNVVVKTTDDYGVNADAKEAMIFALLGYQCLQKRTNNLPAATGSKRNVVMGKIAW</sequence>
<dbReference type="GO" id="GO:0009254">
    <property type="term" value="P:peptidoglycan turnover"/>
    <property type="evidence" value="ECO:0007669"/>
    <property type="project" value="UniProtKB-UniRule"/>
</dbReference>
<dbReference type="Proteomes" id="UP000198618">
    <property type="component" value="Unassembled WGS sequence"/>
</dbReference>
<dbReference type="GO" id="GO:0005524">
    <property type="term" value="F:ATP binding"/>
    <property type="evidence" value="ECO:0007669"/>
    <property type="project" value="UniProtKB-UniRule"/>
</dbReference>
<protein>
    <recommendedName>
        <fullName evidence="1">Anhydro-N-acetylmuramic acid kinase</fullName>
        <ecNumber evidence="1">2.7.1.170</ecNumber>
    </recommendedName>
    <alternativeName>
        <fullName evidence="1">AnhMurNAc kinase</fullName>
    </alternativeName>
</protein>
<dbReference type="UniPathway" id="UPA00343"/>
<dbReference type="HAMAP" id="MF_01270">
    <property type="entry name" value="AnhMurNAc_kinase"/>
    <property type="match status" value="1"/>
</dbReference>
<keyword evidence="1" id="KW-0067">ATP-binding</keyword>
<organism evidence="2 3">
    <name type="scientific">Oceanobacillus limi</name>
    <dbReference type="NCBI Taxonomy" id="930131"/>
    <lineage>
        <taxon>Bacteria</taxon>
        <taxon>Bacillati</taxon>
        <taxon>Bacillota</taxon>
        <taxon>Bacilli</taxon>
        <taxon>Bacillales</taxon>
        <taxon>Bacillaceae</taxon>
        <taxon>Oceanobacillus</taxon>
    </lineage>
</organism>